<accession>A0A1V1NXE8</accession>
<dbReference type="EMBL" id="ATBP01001489">
    <property type="protein sequence ID" value="ETR67238.1"/>
    <property type="molecule type" value="Genomic_DNA"/>
</dbReference>
<organism evidence="1 2">
    <name type="scientific">Candidatus Magnetoglobus multicellularis str. Araruama</name>
    <dbReference type="NCBI Taxonomy" id="890399"/>
    <lineage>
        <taxon>Bacteria</taxon>
        <taxon>Pseudomonadati</taxon>
        <taxon>Thermodesulfobacteriota</taxon>
        <taxon>Desulfobacteria</taxon>
        <taxon>Desulfobacterales</taxon>
        <taxon>Desulfobacteraceae</taxon>
        <taxon>Candidatus Magnetoglobus</taxon>
    </lineage>
</organism>
<evidence type="ECO:0000313" key="1">
    <source>
        <dbReference type="EMBL" id="ETR67238.1"/>
    </source>
</evidence>
<evidence type="ECO:0000313" key="2">
    <source>
        <dbReference type="Proteomes" id="UP000189670"/>
    </source>
</evidence>
<dbReference type="AlphaFoldDB" id="A0A1V1NXE8"/>
<name>A0A1V1NXE8_9BACT</name>
<comment type="caution">
    <text evidence="1">The sequence shown here is derived from an EMBL/GenBank/DDBJ whole genome shotgun (WGS) entry which is preliminary data.</text>
</comment>
<proteinExistence type="predicted"/>
<protein>
    <submittedName>
        <fullName evidence="1">Uncharacterized protein</fullName>
    </submittedName>
</protein>
<reference evidence="2" key="1">
    <citation type="submission" date="2012-11" db="EMBL/GenBank/DDBJ databases">
        <authorList>
            <person name="Lucero-Rivera Y.E."/>
            <person name="Tovar-Ramirez D."/>
        </authorList>
    </citation>
    <scope>NUCLEOTIDE SEQUENCE [LARGE SCALE GENOMIC DNA]</scope>
    <source>
        <strain evidence="2">Araruama</strain>
    </source>
</reference>
<sequence length="97" mass="10791">MNINKVEIKEGGNATFADNIYNYGITSNELNELIRNIKQMDQNIQAEISQQCKEIDNSTGKNKKSKIKKFNEFIIKQGLAISNSLAASAIIEIGKSL</sequence>
<gene>
    <name evidence="1" type="ORF">OMM_11819</name>
</gene>
<dbReference type="Proteomes" id="UP000189670">
    <property type="component" value="Unassembled WGS sequence"/>
</dbReference>